<organism evidence="1 2">
    <name type="scientific">Marinactinospora rubrisoli</name>
    <dbReference type="NCBI Taxonomy" id="2715399"/>
    <lineage>
        <taxon>Bacteria</taxon>
        <taxon>Bacillati</taxon>
        <taxon>Actinomycetota</taxon>
        <taxon>Actinomycetes</taxon>
        <taxon>Streptosporangiales</taxon>
        <taxon>Nocardiopsidaceae</taxon>
        <taxon>Marinactinospora</taxon>
    </lineage>
</organism>
<evidence type="ECO:0000313" key="2">
    <source>
        <dbReference type="Proteomes" id="UP001596540"/>
    </source>
</evidence>
<dbReference type="RefSeq" id="WP_379874372.1">
    <property type="nucleotide sequence ID" value="NZ_JBHTBH010000023.1"/>
</dbReference>
<sequence length="99" mass="10872">MGSHPTYQWLHSDDGPALLIRGATDTEIRQRLDAVLAEDGHRHHVPGHQRDSVRAGWVRANPCPPACGEHRVHYDPALPGRRGAFPGALIELVSERTSA</sequence>
<name>A0ABW2KQA8_9ACTN</name>
<comment type="caution">
    <text evidence="1">The sequence shown here is derived from an EMBL/GenBank/DDBJ whole genome shotgun (WGS) entry which is preliminary data.</text>
</comment>
<keyword evidence="2" id="KW-1185">Reference proteome</keyword>
<protein>
    <submittedName>
        <fullName evidence="1">Uncharacterized protein</fullName>
    </submittedName>
</protein>
<accession>A0ABW2KQA8</accession>
<reference evidence="2" key="1">
    <citation type="journal article" date="2019" name="Int. J. Syst. Evol. Microbiol.">
        <title>The Global Catalogue of Microorganisms (GCM) 10K type strain sequencing project: providing services to taxonomists for standard genome sequencing and annotation.</title>
        <authorList>
            <consortium name="The Broad Institute Genomics Platform"/>
            <consortium name="The Broad Institute Genome Sequencing Center for Infectious Disease"/>
            <person name="Wu L."/>
            <person name="Ma J."/>
        </authorList>
    </citation>
    <scope>NUCLEOTIDE SEQUENCE [LARGE SCALE GENOMIC DNA]</scope>
    <source>
        <strain evidence="2">CGMCC 4.7382</strain>
    </source>
</reference>
<dbReference type="EMBL" id="JBHTBH010000023">
    <property type="protein sequence ID" value="MFC7331496.1"/>
    <property type="molecule type" value="Genomic_DNA"/>
</dbReference>
<proteinExistence type="predicted"/>
<gene>
    <name evidence="1" type="ORF">ACFQRF_27500</name>
</gene>
<evidence type="ECO:0000313" key="1">
    <source>
        <dbReference type="EMBL" id="MFC7331496.1"/>
    </source>
</evidence>
<dbReference type="Proteomes" id="UP001596540">
    <property type="component" value="Unassembled WGS sequence"/>
</dbReference>